<keyword evidence="2" id="KW-1185">Reference proteome</keyword>
<reference evidence="1" key="1">
    <citation type="submission" date="2023-11" db="EMBL/GenBank/DDBJ databases">
        <authorList>
            <person name="Poullet M."/>
        </authorList>
    </citation>
    <scope>NUCLEOTIDE SEQUENCE</scope>
    <source>
        <strain evidence="1">E1834</strain>
    </source>
</reference>
<evidence type="ECO:0000313" key="1">
    <source>
        <dbReference type="EMBL" id="CAK5072589.1"/>
    </source>
</evidence>
<gene>
    <name evidence="1" type="ORF">MENTE1834_LOCUS19301</name>
</gene>
<protein>
    <submittedName>
        <fullName evidence="1">Uncharacterized protein</fullName>
    </submittedName>
</protein>
<proteinExistence type="predicted"/>
<organism evidence="1 2">
    <name type="scientific">Meloidogyne enterolobii</name>
    <name type="common">Root-knot nematode worm</name>
    <name type="synonym">Meloidogyne mayaguensis</name>
    <dbReference type="NCBI Taxonomy" id="390850"/>
    <lineage>
        <taxon>Eukaryota</taxon>
        <taxon>Metazoa</taxon>
        <taxon>Ecdysozoa</taxon>
        <taxon>Nematoda</taxon>
        <taxon>Chromadorea</taxon>
        <taxon>Rhabditida</taxon>
        <taxon>Tylenchina</taxon>
        <taxon>Tylenchomorpha</taxon>
        <taxon>Tylenchoidea</taxon>
        <taxon>Meloidogynidae</taxon>
        <taxon>Meloidogyninae</taxon>
        <taxon>Meloidogyne</taxon>
    </lineage>
</organism>
<sequence length="817" mass="92783">MGKEQFKEADTSRKVIGVKFTAGNTELIRQAAHIQIFNNRLYEDVQGKWLPAQYGPLDSRLGTFQKSLNCQTCNKNMNDCVGHFGFIDLEYPVFHVGFFRLIIQTLQCICKGCSQTLLQEEQKSLLLRQASNPNLDYLRKKALQKKIVTLSKKISMCTKCGFLNGVVKKAVGSVLKIAHHEPLSAEILAAVEDRNELQQLLSSSKQNLLDPLKVMEIFKRIDLKDLPLLMIGADECKHPLHFLNQRIPVPPVCIRPSVVSELKSGSNEDDITMKLTEIMLINDILKKHKKDGAPMKTICETWDHLQVQCALYINSEMSGLPPEMQPKKFLRSFAQRLKGKHGRFRGNLSGKRVDFTARTVISPDPNLKIDQVGVPLQVAMTLTFPEVVCRSNIERLRKAVINGELVHPGANQIIDCKTGNKRSLRLTFIKLNKMFFFRYGNRAITAKNLQIGDIVERHLSDGDVVLFNRQPSLHKISIMSHRVKILSQLVIYLQKKDTFLTHSEVQRISATLLDITEINQRKIRLPPPAIIWPIKLWTGKQLIELVIAPFVDSNVRLNLSTKNKIHNPDDGEFTHKDTFVIIRNNQLLCGSLDKTLLGSESKTSIFYTLLRDWGEQHAIDAMWRLARFSGVYLSNRGFSIGIGDVRPNQQLLDEKRILLENGYKTCDQLNKTMKMEKQKTKPDFGLVEELEAKILKELSNIRDQAGKACREFLSKNNTPLTMAQCGSKGSFINIAQMIALNRSLPHFEQNDRSPDAKGFVENSFYSGLTPTEFIFHTMGGREGLVDTAVKTAETGYMQRRLVKCLEVHNFSFKLFII</sequence>
<evidence type="ECO:0000313" key="2">
    <source>
        <dbReference type="Proteomes" id="UP001497535"/>
    </source>
</evidence>
<dbReference type="Proteomes" id="UP001497535">
    <property type="component" value="Unassembled WGS sequence"/>
</dbReference>
<accession>A0ACB0Z153</accession>
<dbReference type="EMBL" id="CAVMJV010000022">
    <property type="protein sequence ID" value="CAK5072589.1"/>
    <property type="molecule type" value="Genomic_DNA"/>
</dbReference>
<comment type="caution">
    <text evidence="1">The sequence shown here is derived from an EMBL/GenBank/DDBJ whole genome shotgun (WGS) entry which is preliminary data.</text>
</comment>
<name>A0ACB0Z153_MELEN</name>